<protein>
    <submittedName>
        <fullName evidence="1">Uncharacterized protein</fullName>
    </submittedName>
</protein>
<dbReference type="AlphaFoldDB" id="A0A2Z7C2M4"/>
<dbReference type="PANTHER" id="PTHR36310">
    <property type="entry name" value="CYCLIN-DEPENDENT PROTEIN KINASE INHIBITOR SMR11"/>
    <property type="match status" value="1"/>
</dbReference>
<organism evidence="1 2">
    <name type="scientific">Dorcoceras hygrometricum</name>
    <dbReference type="NCBI Taxonomy" id="472368"/>
    <lineage>
        <taxon>Eukaryota</taxon>
        <taxon>Viridiplantae</taxon>
        <taxon>Streptophyta</taxon>
        <taxon>Embryophyta</taxon>
        <taxon>Tracheophyta</taxon>
        <taxon>Spermatophyta</taxon>
        <taxon>Magnoliopsida</taxon>
        <taxon>eudicotyledons</taxon>
        <taxon>Gunneridae</taxon>
        <taxon>Pentapetalae</taxon>
        <taxon>asterids</taxon>
        <taxon>lamiids</taxon>
        <taxon>Lamiales</taxon>
        <taxon>Gesneriaceae</taxon>
        <taxon>Didymocarpoideae</taxon>
        <taxon>Trichosporeae</taxon>
        <taxon>Loxocarpinae</taxon>
        <taxon>Dorcoceras</taxon>
    </lineage>
</organism>
<dbReference type="EMBL" id="KQ999839">
    <property type="protein sequence ID" value="KZV41092.1"/>
    <property type="molecule type" value="Genomic_DNA"/>
</dbReference>
<proteinExistence type="predicted"/>
<dbReference type="InterPro" id="IPR038971">
    <property type="entry name" value="SMR11/SMR16"/>
</dbReference>
<dbReference type="Proteomes" id="UP000250235">
    <property type="component" value="Unassembled WGS sequence"/>
</dbReference>
<evidence type="ECO:0000313" key="1">
    <source>
        <dbReference type="EMBL" id="KZV41092.1"/>
    </source>
</evidence>
<accession>A0A2Z7C2M4</accession>
<dbReference type="PANTHER" id="PTHR36310:SF1">
    <property type="entry name" value="CYCLIN-DEPENDENT PROTEIN KINASE INHIBITOR SMR11"/>
    <property type="match status" value="1"/>
</dbReference>
<sequence length="238" mass="26437">MGSELCANGLGMEGTISSNFVPICVITKVDSPVVEDKNVRTFPQASTLAFDQRPTCIGRPVSPDFDRANAEQCLDRPSQDLLVSSPCSVRRFDFNDNGSETPKESIFDPFSLVHDKFMLAPPRKKCMEESGNNIVRRLDFSSFTNLVSRDFESYDDTKSEEEQMLAIVCSDLLDVITSERTKEFATTSLSGVSDSDGFCTPKFAARLSGIAETCPGAPKKSIHKYRNIDKNLCRKLEY</sequence>
<keyword evidence="2" id="KW-1185">Reference proteome</keyword>
<evidence type="ECO:0000313" key="2">
    <source>
        <dbReference type="Proteomes" id="UP000250235"/>
    </source>
</evidence>
<dbReference type="OrthoDB" id="777328at2759"/>
<reference evidence="1 2" key="1">
    <citation type="journal article" date="2015" name="Proc. Natl. Acad. Sci. U.S.A.">
        <title>The resurrection genome of Boea hygrometrica: A blueprint for survival of dehydration.</title>
        <authorList>
            <person name="Xiao L."/>
            <person name="Yang G."/>
            <person name="Zhang L."/>
            <person name="Yang X."/>
            <person name="Zhao S."/>
            <person name="Ji Z."/>
            <person name="Zhou Q."/>
            <person name="Hu M."/>
            <person name="Wang Y."/>
            <person name="Chen M."/>
            <person name="Xu Y."/>
            <person name="Jin H."/>
            <person name="Xiao X."/>
            <person name="Hu G."/>
            <person name="Bao F."/>
            <person name="Hu Y."/>
            <person name="Wan P."/>
            <person name="Li L."/>
            <person name="Deng X."/>
            <person name="Kuang T."/>
            <person name="Xiang C."/>
            <person name="Zhu J.K."/>
            <person name="Oliver M.J."/>
            <person name="He Y."/>
        </authorList>
    </citation>
    <scope>NUCLEOTIDE SEQUENCE [LARGE SCALE GENOMIC DNA]</scope>
    <source>
        <strain evidence="2">cv. XS01</strain>
    </source>
</reference>
<gene>
    <name evidence="1" type="ORF">F511_14068</name>
</gene>
<name>A0A2Z7C2M4_9LAMI</name>